<organism evidence="2 3">
    <name type="scientific">[Emmonsia] crescens</name>
    <dbReference type="NCBI Taxonomy" id="73230"/>
    <lineage>
        <taxon>Eukaryota</taxon>
        <taxon>Fungi</taxon>
        <taxon>Dikarya</taxon>
        <taxon>Ascomycota</taxon>
        <taxon>Pezizomycotina</taxon>
        <taxon>Eurotiomycetes</taxon>
        <taxon>Eurotiomycetidae</taxon>
        <taxon>Onygenales</taxon>
        <taxon>Ajellomycetaceae</taxon>
        <taxon>Emergomyces</taxon>
    </lineage>
</organism>
<feature type="region of interest" description="Disordered" evidence="1">
    <location>
        <begin position="27"/>
        <end position="58"/>
    </location>
</feature>
<comment type="caution">
    <text evidence="2">The sequence shown here is derived from an EMBL/GenBank/DDBJ whole genome shotgun (WGS) entry which is preliminary data.</text>
</comment>
<name>A0A0G2I5A9_9EURO</name>
<dbReference type="Proteomes" id="UP000034164">
    <property type="component" value="Unassembled WGS sequence"/>
</dbReference>
<evidence type="ECO:0000313" key="3">
    <source>
        <dbReference type="Proteomes" id="UP000034164"/>
    </source>
</evidence>
<sequence length="130" mass="14364">MFWGYVDLNSRVATDPSQPQFQLVGDTIQHESSTSTPPFPNHPLTPESSSHLKSDEDEVHSSVHCGSIVQCAPSALLRVSTHIVLLVKIPLAETAQKSLPDKCTAILDSLNGNRLKNPLFQRWNRHLAKS</sequence>
<evidence type="ECO:0000313" key="2">
    <source>
        <dbReference type="EMBL" id="KKZ65807.1"/>
    </source>
</evidence>
<evidence type="ECO:0000256" key="1">
    <source>
        <dbReference type="SAM" id="MobiDB-lite"/>
    </source>
</evidence>
<protein>
    <submittedName>
        <fullName evidence="2">Uncharacterized protein</fullName>
    </submittedName>
</protein>
<reference evidence="3" key="1">
    <citation type="journal article" date="2015" name="PLoS Genet.">
        <title>The dynamic genome and transcriptome of the human fungal pathogen Blastomyces and close relative Emmonsia.</title>
        <authorList>
            <person name="Munoz J.F."/>
            <person name="Gauthier G.M."/>
            <person name="Desjardins C.A."/>
            <person name="Gallo J.E."/>
            <person name="Holder J."/>
            <person name="Sullivan T.D."/>
            <person name="Marty A.J."/>
            <person name="Carmen J.C."/>
            <person name="Chen Z."/>
            <person name="Ding L."/>
            <person name="Gujja S."/>
            <person name="Magrini V."/>
            <person name="Misas E."/>
            <person name="Mitreva M."/>
            <person name="Priest M."/>
            <person name="Saif S."/>
            <person name="Whiston E.A."/>
            <person name="Young S."/>
            <person name="Zeng Q."/>
            <person name="Goldman W.E."/>
            <person name="Mardis E.R."/>
            <person name="Taylor J.W."/>
            <person name="McEwen J.G."/>
            <person name="Clay O.K."/>
            <person name="Klein B.S."/>
            <person name="Cuomo C.A."/>
        </authorList>
    </citation>
    <scope>NUCLEOTIDE SEQUENCE [LARGE SCALE GENOMIC DNA]</scope>
    <source>
        <strain evidence="3">UAMH 3008</strain>
    </source>
</reference>
<accession>A0A0G2I5A9</accession>
<proteinExistence type="predicted"/>
<gene>
    <name evidence="2" type="ORF">EMCG_01192</name>
</gene>
<dbReference type="AlphaFoldDB" id="A0A0G2I5A9"/>
<dbReference type="VEuPathDB" id="FungiDB:EMCG_01192"/>
<dbReference type="EMBL" id="LCZI01000569">
    <property type="protein sequence ID" value="KKZ65807.1"/>
    <property type="molecule type" value="Genomic_DNA"/>
</dbReference>